<organism evidence="1">
    <name type="scientific">Spirodela intermedia</name>
    <name type="common">Intermediate duckweed</name>
    <dbReference type="NCBI Taxonomy" id="51605"/>
    <lineage>
        <taxon>Eukaryota</taxon>
        <taxon>Viridiplantae</taxon>
        <taxon>Streptophyta</taxon>
        <taxon>Embryophyta</taxon>
        <taxon>Tracheophyta</taxon>
        <taxon>Spermatophyta</taxon>
        <taxon>Magnoliopsida</taxon>
        <taxon>Liliopsida</taxon>
        <taxon>Araceae</taxon>
        <taxon>Lemnoideae</taxon>
        <taxon>Spirodela</taxon>
    </lineage>
</organism>
<keyword evidence="3" id="KW-1185">Reference proteome</keyword>
<dbReference type="AlphaFoldDB" id="A0A7I8J4C1"/>
<name>A0A7I8J4C1_SPIIN</name>
<evidence type="ECO:0000313" key="3">
    <source>
        <dbReference type="Proteomes" id="UP000663760"/>
    </source>
</evidence>
<accession>A0A7I8J4C1</accession>
<proteinExistence type="predicted"/>
<evidence type="ECO:0000313" key="1">
    <source>
        <dbReference type="EMBL" id="CAA2625227.1"/>
    </source>
</evidence>
<protein>
    <submittedName>
        <fullName evidence="1">Uncharacterized protein</fullName>
    </submittedName>
</protein>
<gene>
    <name evidence="1" type="ORF">SI7747_09011004</name>
    <name evidence="2" type="ORF">SI8410_09011889</name>
</gene>
<evidence type="ECO:0000313" key="2">
    <source>
        <dbReference type="EMBL" id="CAA7401211.1"/>
    </source>
</evidence>
<dbReference type="EMBL" id="LR746272">
    <property type="protein sequence ID" value="CAA7401211.1"/>
    <property type="molecule type" value="Genomic_DNA"/>
</dbReference>
<dbReference type="EMBL" id="LR743596">
    <property type="protein sequence ID" value="CAA2625227.1"/>
    <property type="molecule type" value="Genomic_DNA"/>
</dbReference>
<sequence>MLEINAGVRESESPISPEDLRQHGACFLRTTVRPVLCAFRARLYMSSPTKTNNA</sequence>
<reference evidence="1" key="1">
    <citation type="submission" date="2019-12" db="EMBL/GenBank/DDBJ databases">
        <authorList>
            <person name="Scholz U."/>
            <person name="Mascher M."/>
            <person name="Fiebig A."/>
        </authorList>
    </citation>
    <scope>NUCLEOTIDE SEQUENCE</scope>
</reference>
<dbReference type="Proteomes" id="UP000663760">
    <property type="component" value="Chromosome 9"/>
</dbReference>